<dbReference type="GO" id="GO:0000049">
    <property type="term" value="F:tRNA binding"/>
    <property type="evidence" value="ECO:0007669"/>
    <property type="project" value="UniProtKB-UniRule"/>
</dbReference>
<keyword evidence="2 9" id="KW-0489">Methyltransferase</keyword>
<dbReference type="NCBIfam" id="TIGR00308">
    <property type="entry name" value="TRM1"/>
    <property type="match status" value="1"/>
</dbReference>
<evidence type="ECO:0000313" key="10">
    <source>
        <dbReference type="EMBL" id="OLY85227.1"/>
    </source>
</evidence>
<keyword evidence="1 9" id="KW-0820">tRNA-binding</keyword>
<evidence type="ECO:0000256" key="3">
    <source>
        <dbReference type="ARBA" id="ARBA00022679"/>
    </source>
</evidence>
<dbReference type="OrthoDB" id="6349953at2759"/>
<comment type="caution">
    <text evidence="10">The sequence shown here is derived from an EMBL/GenBank/DDBJ whole genome shotgun (WGS) entry which is preliminary data.</text>
</comment>
<dbReference type="PANTHER" id="PTHR10631">
    <property type="entry name" value="N 2 ,N 2 -DIMETHYLGUANOSINE TRNA METHYLTRANSFERASE"/>
    <property type="match status" value="1"/>
</dbReference>
<dbReference type="STRING" id="133383.A0A1R0H7V2"/>
<organism evidence="10 11">
    <name type="scientific">Smittium mucronatum</name>
    <dbReference type="NCBI Taxonomy" id="133383"/>
    <lineage>
        <taxon>Eukaryota</taxon>
        <taxon>Fungi</taxon>
        <taxon>Fungi incertae sedis</taxon>
        <taxon>Zoopagomycota</taxon>
        <taxon>Kickxellomycotina</taxon>
        <taxon>Harpellomycetes</taxon>
        <taxon>Harpellales</taxon>
        <taxon>Legeriomycetaceae</taxon>
        <taxon>Smittium</taxon>
    </lineage>
</organism>
<dbReference type="PROSITE" id="PS51626">
    <property type="entry name" value="SAM_MT_TRM1"/>
    <property type="match status" value="1"/>
</dbReference>
<accession>A0A1R0H7V2</accession>
<dbReference type="EC" id="2.1.1.216" evidence="7 9"/>
<keyword evidence="3 9" id="KW-0808">Transferase</keyword>
<sequence length="505" mass="56255">MSNENTGESRVTEINSVNDQYNVVSEGKAKVLMPKDNEVFYNPIQQFNRDMSIQAINSWRLVYNEEKLAKLKRKNPEAVLPEKDGKIKIMEALAASGLRSLRYAKEIDGVDYILANDLSEEAVDSIKRNAEYNSIPEILLKTNQGDAIDVLYAHRPPEKQFDVIDLDPYGSAAPFIDAAVQAVKSGGLLCVTCTDMAVLASNNHPETSYAKYGGVALRTEFCHELGLRLLIHALQSSATRYQRYIVPLLSCSIDFYIRVFIRVFDSPKKAKDAVVDTGLVFYCNGCSSFYTQPFGARTLTGNKNLKYSAAHGPVVGTNCLACKTKLTIGGPCWISSIQDHGFASSMYEAVKTDPSRFFTNKRMMGMLKVISEEQDVPFHYTLSELCSAVKATCPPILKITSAILNLGFKVSTAHSCMSSLKTNAPNEIIWDIMRAYVNSIGKSAKIVENSVPYHILSVPPRSDIDFSIHPEANPDSRKIKLVRFQLNPEKNWGPKSRHRAPKRKM</sequence>
<dbReference type="Pfam" id="PF02005">
    <property type="entry name" value="TRM"/>
    <property type="match status" value="1"/>
</dbReference>
<evidence type="ECO:0000256" key="1">
    <source>
        <dbReference type="ARBA" id="ARBA00022555"/>
    </source>
</evidence>
<protein>
    <recommendedName>
        <fullName evidence="7 9">tRNA (guanine(26)-N(2))-dimethyltransferase</fullName>
        <ecNumber evidence="7 9">2.1.1.216</ecNumber>
    </recommendedName>
</protein>
<dbReference type="CDD" id="cd02440">
    <property type="entry name" value="AdoMet_MTases"/>
    <property type="match status" value="1"/>
</dbReference>
<evidence type="ECO:0000256" key="9">
    <source>
        <dbReference type="PROSITE-ProRule" id="PRU00958"/>
    </source>
</evidence>
<evidence type="ECO:0000256" key="6">
    <source>
        <dbReference type="ARBA" id="ARBA00022884"/>
    </source>
</evidence>
<name>A0A1R0H7V2_9FUNG</name>
<evidence type="ECO:0000256" key="2">
    <source>
        <dbReference type="ARBA" id="ARBA00022603"/>
    </source>
</evidence>
<dbReference type="InterPro" id="IPR042296">
    <property type="entry name" value="tRNA_met_Trm1_C"/>
</dbReference>
<keyword evidence="6 9" id="KW-0694">RNA-binding</keyword>
<gene>
    <name evidence="10" type="ORF">AYI68_g591</name>
</gene>
<dbReference type="GO" id="GO:0005634">
    <property type="term" value="C:nucleus"/>
    <property type="evidence" value="ECO:0007669"/>
    <property type="project" value="TreeGrafter"/>
</dbReference>
<dbReference type="Gene3D" id="3.40.50.150">
    <property type="entry name" value="Vaccinia Virus protein VP39"/>
    <property type="match status" value="1"/>
</dbReference>
<dbReference type="SUPFAM" id="SSF53335">
    <property type="entry name" value="S-adenosyl-L-methionine-dependent methyltransferases"/>
    <property type="match status" value="1"/>
</dbReference>
<keyword evidence="4 9" id="KW-0949">S-adenosyl-L-methionine</keyword>
<keyword evidence="11" id="KW-1185">Reference proteome</keyword>
<dbReference type="FunFam" id="3.30.56.70:FF:000001">
    <property type="entry name" value="tRNA (guanine(26)-N(2))-dimethyltransferase"/>
    <property type="match status" value="1"/>
</dbReference>
<dbReference type="GO" id="GO:0160104">
    <property type="term" value="F:tRNA (guanine(26)-N2)-dimethyltransferase activity"/>
    <property type="evidence" value="ECO:0007669"/>
    <property type="project" value="UniProtKB-UniRule"/>
</dbReference>
<dbReference type="Proteomes" id="UP000187455">
    <property type="component" value="Unassembled WGS sequence"/>
</dbReference>
<keyword evidence="5 9" id="KW-0819">tRNA processing</keyword>
<reference evidence="10 11" key="1">
    <citation type="journal article" date="2016" name="Mol. Biol. Evol.">
        <title>Genome-Wide Survey of Gut Fungi (Harpellales) Reveals the First Horizontally Transferred Ubiquitin Gene from a Mosquito Host.</title>
        <authorList>
            <person name="Wang Y."/>
            <person name="White M.M."/>
            <person name="Kvist S."/>
            <person name="Moncalvo J.M."/>
        </authorList>
    </citation>
    <scope>NUCLEOTIDE SEQUENCE [LARGE SCALE GENOMIC DNA]</scope>
    <source>
        <strain evidence="10 11">ALG-7-W6</strain>
    </source>
</reference>
<dbReference type="InterPro" id="IPR029063">
    <property type="entry name" value="SAM-dependent_MTases_sf"/>
</dbReference>
<dbReference type="AlphaFoldDB" id="A0A1R0H7V2"/>
<dbReference type="PANTHER" id="PTHR10631:SF3">
    <property type="entry name" value="TRNA (GUANINE(26)-N(2))-DIMETHYLTRANSFERASE"/>
    <property type="match status" value="1"/>
</dbReference>
<dbReference type="EMBL" id="LSSL01000180">
    <property type="protein sequence ID" value="OLY85227.1"/>
    <property type="molecule type" value="Genomic_DNA"/>
</dbReference>
<evidence type="ECO:0000256" key="8">
    <source>
        <dbReference type="ARBA" id="ARBA00051897"/>
    </source>
</evidence>
<dbReference type="Gene3D" id="3.30.56.70">
    <property type="entry name" value="N2,N2-dimethylguanosine tRNA methyltransferase, C-terminal domain"/>
    <property type="match status" value="1"/>
</dbReference>
<dbReference type="InterPro" id="IPR002905">
    <property type="entry name" value="Trm1"/>
</dbReference>
<dbReference type="GO" id="GO:0002940">
    <property type="term" value="P:tRNA N2-guanine methylation"/>
    <property type="evidence" value="ECO:0007669"/>
    <property type="project" value="TreeGrafter"/>
</dbReference>
<dbReference type="FunFam" id="3.40.50.150:FF:000051">
    <property type="entry name" value="tRNA (guanine(26)-N(2))-dimethyltransferase"/>
    <property type="match status" value="1"/>
</dbReference>
<proteinExistence type="inferred from homology"/>
<comment type="similarity">
    <text evidence="9">Belongs to the class I-like SAM-binding methyltransferase superfamily. Trm1 family.</text>
</comment>
<evidence type="ECO:0000256" key="7">
    <source>
        <dbReference type="ARBA" id="ARBA00039099"/>
    </source>
</evidence>
<evidence type="ECO:0000256" key="5">
    <source>
        <dbReference type="ARBA" id="ARBA00022694"/>
    </source>
</evidence>
<evidence type="ECO:0000313" key="11">
    <source>
        <dbReference type="Proteomes" id="UP000187455"/>
    </source>
</evidence>
<evidence type="ECO:0000256" key="4">
    <source>
        <dbReference type="ARBA" id="ARBA00022691"/>
    </source>
</evidence>
<comment type="catalytic activity">
    <reaction evidence="8 9">
        <text>guanosine(26) in tRNA + 2 S-adenosyl-L-methionine = N(2)-dimethylguanosine(26) in tRNA + 2 S-adenosyl-L-homocysteine + 2 H(+)</text>
        <dbReference type="Rhea" id="RHEA:43140"/>
        <dbReference type="Rhea" id="RHEA-COMP:10359"/>
        <dbReference type="Rhea" id="RHEA-COMP:10360"/>
        <dbReference type="ChEBI" id="CHEBI:15378"/>
        <dbReference type="ChEBI" id="CHEBI:57856"/>
        <dbReference type="ChEBI" id="CHEBI:59789"/>
        <dbReference type="ChEBI" id="CHEBI:74269"/>
        <dbReference type="ChEBI" id="CHEBI:74513"/>
        <dbReference type="EC" id="2.1.1.216"/>
    </reaction>
</comment>